<dbReference type="RefSeq" id="WP_012522562.1">
    <property type="nucleotide sequence ID" value="NC_011144.1"/>
</dbReference>
<sequence length="534" mass="58000">MRRLIAALVLFAPTLACAAPPPGFDRRVEEVRRKLDAVGFAAVIVEDGKVTLSNGYGRKHMQRPDPVDADTLFQIGSVTKHFTAAALATLVDEGKLKWDDPVIDHLPDFRMYDPWVTREMTVRDLLTHRSGLGLGQGDLMFVPASTISRAEVVRRIRHLKPATSFRSGYAYDNILYAVAGQLVEAKTGRTWEAYVRDRLLKPAGMADSVTNDPDRWTVANRALPHGRLGEIRGLGPQEPLDEKGVALGQNVGPAGAVSSSANDMGRWLQVQLGEGKAASGAQVFSAAAAREMWKPVVLINAPPFPGALAEASPQFSTYALGWNVKDYRGHKVISHGGGTLGFRAVAVLIPEKNVGFAMMVNSEENAMIPALTNELLDHYLGLPRRDWVAAYTEFLDRRMAEGLKAARAARQARPAASKPFLPAEGYAGTYADPWYGPIAVKAQDGALSIDFLQTPGMTAPLEHWAYDTFVARWSDGVTEPAFVTFSLDADGKPARIAMKAVSPVADFSYDFHDLDFRPVPANQPGPSRPGQTGS</sequence>
<evidence type="ECO:0000259" key="2">
    <source>
        <dbReference type="Pfam" id="PF00144"/>
    </source>
</evidence>
<dbReference type="Gene3D" id="3.40.710.10">
    <property type="entry name" value="DD-peptidase/beta-lactamase superfamily"/>
    <property type="match status" value="1"/>
</dbReference>
<keyword evidence="5" id="KW-1185">Reference proteome</keyword>
<dbReference type="Pfam" id="PF00144">
    <property type="entry name" value="Beta-lactamase"/>
    <property type="match status" value="1"/>
</dbReference>
<dbReference type="STRING" id="450851.PHZ_c2009"/>
<feature type="chain" id="PRO_5002825344" evidence="1">
    <location>
        <begin position="19"/>
        <end position="534"/>
    </location>
</feature>
<dbReference type="InterPro" id="IPR021860">
    <property type="entry name" value="Peptidase_S12_Pab87-rel_C"/>
</dbReference>
<accession>B4RDY7</accession>
<name>B4RDY7_PHEZH</name>
<dbReference type="EMBL" id="CP000747">
    <property type="protein sequence ID" value="ACG78420.1"/>
    <property type="molecule type" value="Genomic_DNA"/>
</dbReference>
<dbReference type="Proteomes" id="UP000001868">
    <property type="component" value="Chromosome"/>
</dbReference>
<feature type="domain" description="Beta-lactamase-related" evidence="2">
    <location>
        <begin position="24"/>
        <end position="371"/>
    </location>
</feature>
<dbReference type="eggNOG" id="COG1680">
    <property type="taxonomic scope" value="Bacteria"/>
</dbReference>
<organism evidence="4 5">
    <name type="scientific">Phenylobacterium zucineum (strain HLK1)</name>
    <dbReference type="NCBI Taxonomy" id="450851"/>
    <lineage>
        <taxon>Bacteria</taxon>
        <taxon>Pseudomonadati</taxon>
        <taxon>Pseudomonadota</taxon>
        <taxon>Alphaproteobacteria</taxon>
        <taxon>Caulobacterales</taxon>
        <taxon>Caulobacteraceae</taxon>
        <taxon>Phenylobacterium</taxon>
    </lineage>
</organism>
<dbReference type="InterPro" id="IPR012338">
    <property type="entry name" value="Beta-lactam/transpept-like"/>
</dbReference>
<keyword evidence="1" id="KW-0732">Signal</keyword>
<dbReference type="KEGG" id="pzu:PHZ_c2009"/>
<dbReference type="PANTHER" id="PTHR46825:SF15">
    <property type="entry name" value="BETA-LACTAMASE-RELATED DOMAIN-CONTAINING PROTEIN"/>
    <property type="match status" value="1"/>
</dbReference>
<dbReference type="InterPro" id="IPR001466">
    <property type="entry name" value="Beta-lactam-related"/>
</dbReference>
<dbReference type="SUPFAM" id="SSF56601">
    <property type="entry name" value="beta-lactamase/transpeptidase-like"/>
    <property type="match status" value="1"/>
</dbReference>
<feature type="domain" description="Peptidase S12 Pab87-related C-terminal" evidence="3">
    <location>
        <begin position="413"/>
        <end position="517"/>
    </location>
</feature>
<protein>
    <submittedName>
        <fullName evidence="4">Beta-lactamase</fullName>
    </submittedName>
</protein>
<dbReference type="InterPro" id="IPR050491">
    <property type="entry name" value="AmpC-like"/>
</dbReference>
<gene>
    <name evidence="4" type="ordered locus">PHZ_c2009</name>
</gene>
<dbReference type="HOGENOM" id="CLU_020027_14_3_5"/>
<dbReference type="PANTHER" id="PTHR46825">
    <property type="entry name" value="D-ALANYL-D-ALANINE-CARBOXYPEPTIDASE/ENDOPEPTIDASE AMPH"/>
    <property type="match status" value="1"/>
</dbReference>
<dbReference type="OrthoDB" id="5377981at2"/>
<evidence type="ECO:0000256" key="1">
    <source>
        <dbReference type="SAM" id="SignalP"/>
    </source>
</evidence>
<dbReference type="Gene3D" id="2.40.128.600">
    <property type="match status" value="1"/>
</dbReference>
<proteinExistence type="predicted"/>
<evidence type="ECO:0000313" key="4">
    <source>
        <dbReference type="EMBL" id="ACG78420.1"/>
    </source>
</evidence>
<dbReference type="Pfam" id="PF11954">
    <property type="entry name" value="DUF3471"/>
    <property type="match status" value="1"/>
</dbReference>
<dbReference type="AlphaFoldDB" id="B4RDY7"/>
<evidence type="ECO:0000313" key="5">
    <source>
        <dbReference type="Proteomes" id="UP000001868"/>
    </source>
</evidence>
<evidence type="ECO:0000259" key="3">
    <source>
        <dbReference type="Pfam" id="PF11954"/>
    </source>
</evidence>
<feature type="signal peptide" evidence="1">
    <location>
        <begin position="1"/>
        <end position="18"/>
    </location>
</feature>
<reference evidence="4 5" key="1">
    <citation type="journal article" date="2008" name="BMC Genomics">
        <title>Complete genome of Phenylobacterium zucineum - a novel facultative intracellular bacterium isolated from human erythroleukemia cell line K562.</title>
        <authorList>
            <person name="Luo Y."/>
            <person name="Xu X."/>
            <person name="Ding Z."/>
            <person name="Liu Z."/>
            <person name="Zhang B."/>
            <person name="Yan Z."/>
            <person name="Sun J."/>
            <person name="Hu S."/>
            <person name="Hu X."/>
        </authorList>
    </citation>
    <scope>NUCLEOTIDE SEQUENCE [LARGE SCALE GENOMIC DNA]</scope>
    <source>
        <strain evidence="4 5">HLK1</strain>
    </source>
</reference>